<dbReference type="Pfam" id="PF03328">
    <property type="entry name" value="HpcH_HpaI"/>
    <property type="match status" value="1"/>
</dbReference>
<name>A0A1V6V9Z5_9EURO</name>
<protein>
    <recommendedName>
        <fullName evidence="4">HpcH/HpaI aldolase/citrate lyase domain-containing protein</fullName>
    </recommendedName>
</protein>
<dbReference type="GO" id="GO:0046872">
    <property type="term" value="F:metal ion binding"/>
    <property type="evidence" value="ECO:0007669"/>
    <property type="project" value="UniProtKB-KW"/>
</dbReference>
<gene>
    <name evidence="5" type="ORF">PENCOP_c001G05743</name>
</gene>
<dbReference type="Gene3D" id="3.20.20.60">
    <property type="entry name" value="Phosphoenolpyruvate-binding domains"/>
    <property type="match status" value="1"/>
</dbReference>
<dbReference type="PANTHER" id="PTHR30502:SF8">
    <property type="entry name" value="SYNTHASE, PUTATIVE-RELATED"/>
    <property type="match status" value="1"/>
</dbReference>
<organism evidence="5 6">
    <name type="scientific">Penicillium coprophilum</name>
    <dbReference type="NCBI Taxonomy" id="36646"/>
    <lineage>
        <taxon>Eukaryota</taxon>
        <taxon>Fungi</taxon>
        <taxon>Dikarya</taxon>
        <taxon>Ascomycota</taxon>
        <taxon>Pezizomycotina</taxon>
        <taxon>Eurotiomycetes</taxon>
        <taxon>Eurotiomycetidae</taxon>
        <taxon>Eurotiales</taxon>
        <taxon>Aspergillaceae</taxon>
        <taxon>Penicillium</taxon>
    </lineage>
</organism>
<keyword evidence="6" id="KW-1185">Reference proteome</keyword>
<evidence type="ECO:0000256" key="3">
    <source>
        <dbReference type="SAM" id="MobiDB-lite"/>
    </source>
</evidence>
<reference evidence="6" key="1">
    <citation type="journal article" date="2017" name="Nat. Microbiol.">
        <title>Global analysis of biosynthetic gene clusters reveals vast potential of secondary metabolite production in Penicillium species.</title>
        <authorList>
            <person name="Nielsen J.C."/>
            <person name="Grijseels S."/>
            <person name="Prigent S."/>
            <person name="Ji B."/>
            <person name="Dainat J."/>
            <person name="Nielsen K.F."/>
            <person name="Frisvad J.C."/>
            <person name="Workman M."/>
            <person name="Nielsen J."/>
        </authorList>
    </citation>
    <scope>NUCLEOTIDE SEQUENCE [LARGE SCALE GENOMIC DNA]</scope>
    <source>
        <strain evidence="6">IBT 31321</strain>
    </source>
</reference>
<dbReference type="EMBL" id="MDDG01000001">
    <property type="protein sequence ID" value="OQE47451.1"/>
    <property type="molecule type" value="Genomic_DNA"/>
</dbReference>
<dbReference type="InterPro" id="IPR005000">
    <property type="entry name" value="Aldolase/citrate-lyase_domain"/>
</dbReference>
<comment type="caution">
    <text evidence="5">The sequence shown here is derived from an EMBL/GenBank/DDBJ whole genome shotgun (WGS) entry which is preliminary data.</text>
</comment>
<dbReference type="PANTHER" id="PTHR30502">
    <property type="entry name" value="2-KETO-3-DEOXY-L-RHAMNONATE ALDOLASE"/>
    <property type="match status" value="1"/>
</dbReference>
<keyword evidence="2" id="KW-0456">Lyase</keyword>
<dbReference type="STRING" id="36646.A0A1V6V9Z5"/>
<evidence type="ECO:0000259" key="4">
    <source>
        <dbReference type="Pfam" id="PF03328"/>
    </source>
</evidence>
<evidence type="ECO:0000256" key="2">
    <source>
        <dbReference type="ARBA" id="ARBA00023239"/>
    </source>
</evidence>
<dbReference type="SUPFAM" id="SSF51621">
    <property type="entry name" value="Phosphoenolpyruvate/pyruvate domain"/>
    <property type="match status" value="1"/>
</dbReference>
<dbReference type="GO" id="GO:0005737">
    <property type="term" value="C:cytoplasm"/>
    <property type="evidence" value="ECO:0007669"/>
    <property type="project" value="TreeGrafter"/>
</dbReference>
<keyword evidence="1" id="KW-0479">Metal-binding</keyword>
<sequence>MNATGSEHLEVSTRGMQAYRAPSLLQPHKARQALLDAYEGRIGPLIGFYLALPTVPTARIAAQLGLDFVWVDWEHSPCGIETMTNVVHAIHECSEGRCMAFVRVPGHEHSNIAFALDAGASIVVPQVDTVEQAEHIISAAKYGAVRNGRRSAPPARLIPGLSATAIDASRSIWENVNDQAAVIIQIESERGVKNLDAILTSVGDQVDAVWVGTLDLRVSMGLDELWGEEPEFREVMRLYEETLRKHKKPNSGQCFHENWALGVDKTFTVVTGDVVALLSQRSTIQNARQNLPAWDKRQNSTPAKQNGNGLGAESQPLSI</sequence>
<evidence type="ECO:0000256" key="1">
    <source>
        <dbReference type="ARBA" id="ARBA00022723"/>
    </source>
</evidence>
<evidence type="ECO:0000313" key="6">
    <source>
        <dbReference type="Proteomes" id="UP000191500"/>
    </source>
</evidence>
<dbReference type="Proteomes" id="UP000191500">
    <property type="component" value="Unassembled WGS sequence"/>
</dbReference>
<dbReference type="InterPro" id="IPR015813">
    <property type="entry name" value="Pyrv/PenolPyrv_kinase-like_dom"/>
</dbReference>
<dbReference type="AlphaFoldDB" id="A0A1V6V9Z5"/>
<proteinExistence type="predicted"/>
<dbReference type="InterPro" id="IPR040442">
    <property type="entry name" value="Pyrv_kinase-like_dom_sf"/>
</dbReference>
<dbReference type="GO" id="GO:0016832">
    <property type="term" value="F:aldehyde-lyase activity"/>
    <property type="evidence" value="ECO:0007669"/>
    <property type="project" value="TreeGrafter"/>
</dbReference>
<evidence type="ECO:0000313" key="5">
    <source>
        <dbReference type="EMBL" id="OQE47451.1"/>
    </source>
</evidence>
<feature type="region of interest" description="Disordered" evidence="3">
    <location>
        <begin position="289"/>
        <end position="319"/>
    </location>
</feature>
<accession>A0A1V6V9Z5</accession>
<dbReference type="InterPro" id="IPR050251">
    <property type="entry name" value="HpcH-HpaI_aldolase"/>
</dbReference>
<feature type="domain" description="HpcH/HpaI aldolase/citrate lyase" evidence="4">
    <location>
        <begin position="46"/>
        <end position="236"/>
    </location>
</feature>